<dbReference type="PANTHER" id="PTHR33204:SF18">
    <property type="entry name" value="TRANSCRIPTIONAL REGULATORY PROTEIN"/>
    <property type="match status" value="1"/>
</dbReference>
<feature type="domain" description="HTH hxlR-type" evidence="5">
    <location>
        <begin position="15"/>
        <end position="113"/>
    </location>
</feature>
<dbReference type="InterPro" id="IPR036388">
    <property type="entry name" value="WH-like_DNA-bd_sf"/>
</dbReference>
<dbReference type="RefSeq" id="WP_343790306.1">
    <property type="nucleotide sequence ID" value="NZ_BAAAEU010000008.1"/>
</dbReference>
<name>A0ABN1IIS9_9GAMM</name>
<accession>A0ABN1IIS9</accession>
<sequence length="142" mass="15833">MNRIAKAYDFARSPCAAASTLDIVGDKWSLLVIRDLLRGKKTYGELQESYERIPTNILADRLRRLEEAGIIEKSAYQERPVRFAYALTAKGTDMGDILLALVRWGKKHIPGTQAVDIAKRESPAPARTPVASARNPAKARRK</sequence>
<gene>
    <name evidence="6" type="ORF">GCM10009105_19750</name>
</gene>
<keyword evidence="7" id="KW-1185">Reference proteome</keyword>
<dbReference type="InterPro" id="IPR036390">
    <property type="entry name" value="WH_DNA-bd_sf"/>
</dbReference>
<organism evidence="6 7">
    <name type="scientific">Dokdonella soli</name>
    <dbReference type="NCBI Taxonomy" id="529810"/>
    <lineage>
        <taxon>Bacteria</taxon>
        <taxon>Pseudomonadati</taxon>
        <taxon>Pseudomonadota</taxon>
        <taxon>Gammaproteobacteria</taxon>
        <taxon>Lysobacterales</taxon>
        <taxon>Rhodanobacteraceae</taxon>
        <taxon>Dokdonella</taxon>
    </lineage>
</organism>
<evidence type="ECO:0000256" key="3">
    <source>
        <dbReference type="ARBA" id="ARBA00023163"/>
    </source>
</evidence>
<evidence type="ECO:0000313" key="7">
    <source>
        <dbReference type="Proteomes" id="UP001501523"/>
    </source>
</evidence>
<evidence type="ECO:0000256" key="4">
    <source>
        <dbReference type="SAM" id="MobiDB-lite"/>
    </source>
</evidence>
<protein>
    <recommendedName>
        <fullName evidence="5">HTH hxlR-type domain-containing protein</fullName>
    </recommendedName>
</protein>
<evidence type="ECO:0000313" key="6">
    <source>
        <dbReference type="EMBL" id="GAA0714844.1"/>
    </source>
</evidence>
<dbReference type="InterPro" id="IPR002577">
    <property type="entry name" value="HTH_HxlR"/>
</dbReference>
<proteinExistence type="predicted"/>
<dbReference type="Pfam" id="PF01638">
    <property type="entry name" value="HxlR"/>
    <property type="match status" value="1"/>
</dbReference>
<keyword evidence="3" id="KW-0804">Transcription</keyword>
<dbReference type="Gene3D" id="1.10.10.10">
    <property type="entry name" value="Winged helix-like DNA-binding domain superfamily/Winged helix DNA-binding domain"/>
    <property type="match status" value="1"/>
</dbReference>
<dbReference type="SUPFAM" id="SSF46785">
    <property type="entry name" value="Winged helix' DNA-binding domain"/>
    <property type="match status" value="1"/>
</dbReference>
<dbReference type="PROSITE" id="PS51118">
    <property type="entry name" value="HTH_HXLR"/>
    <property type="match status" value="1"/>
</dbReference>
<evidence type="ECO:0000256" key="1">
    <source>
        <dbReference type="ARBA" id="ARBA00023015"/>
    </source>
</evidence>
<keyword evidence="1" id="KW-0805">Transcription regulation</keyword>
<reference evidence="6 7" key="1">
    <citation type="journal article" date="2019" name="Int. J. Syst. Evol. Microbiol.">
        <title>The Global Catalogue of Microorganisms (GCM) 10K type strain sequencing project: providing services to taxonomists for standard genome sequencing and annotation.</title>
        <authorList>
            <consortium name="The Broad Institute Genomics Platform"/>
            <consortium name="The Broad Institute Genome Sequencing Center for Infectious Disease"/>
            <person name="Wu L."/>
            <person name="Ma J."/>
        </authorList>
    </citation>
    <scope>NUCLEOTIDE SEQUENCE [LARGE SCALE GENOMIC DNA]</scope>
    <source>
        <strain evidence="6 7">JCM 15421</strain>
    </source>
</reference>
<comment type="caution">
    <text evidence="6">The sequence shown here is derived from an EMBL/GenBank/DDBJ whole genome shotgun (WGS) entry which is preliminary data.</text>
</comment>
<keyword evidence="2" id="KW-0238">DNA-binding</keyword>
<evidence type="ECO:0000256" key="2">
    <source>
        <dbReference type="ARBA" id="ARBA00023125"/>
    </source>
</evidence>
<dbReference type="PANTHER" id="PTHR33204">
    <property type="entry name" value="TRANSCRIPTIONAL REGULATOR, MARR FAMILY"/>
    <property type="match status" value="1"/>
</dbReference>
<dbReference type="EMBL" id="BAAAEU010000008">
    <property type="protein sequence ID" value="GAA0714844.1"/>
    <property type="molecule type" value="Genomic_DNA"/>
</dbReference>
<feature type="region of interest" description="Disordered" evidence="4">
    <location>
        <begin position="115"/>
        <end position="142"/>
    </location>
</feature>
<evidence type="ECO:0000259" key="5">
    <source>
        <dbReference type="PROSITE" id="PS51118"/>
    </source>
</evidence>
<dbReference type="Proteomes" id="UP001501523">
    <property type="component" value="Unassembled WGS sequence"/>
</dbReference>